<dbReference type="RefSeq" id="WP_070178602.1">
    <property type="nucleotide sequence ID" value="NZ_BMJR01000010.1"/>
</dbReference>
<dbReference type="Gene3D" id="3.40.50.720">
    <property type="entry name" value="NAD(P)-binding Rossmann-like Domain"/>
    <property type="match status" value="1"/>
</dbReference>
<organism evidence="2 3">
    <name type="scientific">Alteromonas lipolytica</name>
    <dbReference type="NCBI Taxonomy" id="1856405"/>
    <lineage>
        <taxon>Bacteria</taxon>
        <taxon>Pseudomonadati</taxon>
        <taxon>Pseudomonadota</taxon>
        <taxon>Gammaproteobacteria</taxon>
        <taxon>Alteromonadales</taxon>
        <taxon>Alteromonadaceae</taxon>
        <taxon>Alteromonas/Salinimonas group</taxon>
        <taxon>Alteromonas</taxon>
    </lineage>
</organism>
<keyword evidence="3" id="KW-1185">Reference proteome</keyword>
<dbReference type="InterPro" id="IPR008030">
    <property type="entry name" value="NmrA-like"/>
</dbReference>
<evidence type="ECO:0000313" key="3">
    <source>
        <dbReference type="Proteomes" id="UP000176037"/>
    </source>
</evidence>
<gene>
    <name evidence="2" type="ORF">BFC17_07855</name>
</gene>
<reference evidence="2 3" key="1">
    <citation type="submission" date="2016-09" db="EMBL/GenBank/DDBJ databases">
        <title>Alteromonas lipolytica, a new species isolated from sea water.</title>
        <authorList>
            <person name="Wu Y.-H."/>
            <person name="Cheng H."/>
            <person name="Xu X.-W."/>
        </authorList>
    </citation>
    <scope>NUCLEOTIDE SEQUENCE [LARGE SCALE GENOMIC DNA]</scope>
    <source>
        <strain evidence="2 3">JW12</strain>
    </source>
</reference>
<name>A0A1E8F9B5_9ALTE</name>
<dbReference type="OrthoDB" id="5510591at2"/>
<accession>A0A1E8F9B5</accession>
<dbReference type="PANTHER" id="PTHR47129:SF1">
    <property type="entry name" value="NMRA-LIKE DOMAIN-CONTAINING PROTEIN"/>
    <property type="match status" value="1"/>
</dbReference>
<dbReference type="AlphaFoldDB" id="A0A1E8F9B5"/>
<dbReference type="PANTHER" id="PTHR47129">
    <property type="entry name" value="QUINONE OXIDOREDUCTASE 2"/>
    <property type="match status" value="1"/>
</dbReference>
<proteinExistence type="predicted"/>
<sequence length="283" mass="29953">MIAVTGATGQLGQFVIKHLLAGTPAENIVAVVRNPEKATALKEQGVNIRVADYTAPDALKTALEGVDKLLLISSSEVGQRLPQHKNVIDAAKQAGVKLIAYTSLLNVNDSPLGLAEEHIQTESYLQASGVPYVLLRNGWYTENYLASIPAALENSGFIGSAEEGKISSSAREDYGEAAAKVLLSSEPQQGKVYELAGDESYTLSELCAIISEESGRDIPYINLPQAEFSAALQKAGLPAPVAEMLADSDAGAANGALFDDSHVLRQLLGHPTTSLRQLVKNSL</sequence>
<comment type="caution">
    <text evidence="2">The sequence shown here is derived from an EMBL/GenBank/DDBJ whole genome shotgun (WGS) entry which is preliminary data.</text>
</comment>
<dbReference type="InterPro" id="IPR036291">
    <property type="entry name" value="NAD(P)-bd_dom_sf"/>
</dbReference>
<dbReference type="EMBL" id="MJIC01000021">
    <property type="protein sequence ID" value="OFI32133.1"/>
    <property type="molecule type" value="Genomic_DNA"/>
</dbReference>
<protein>
    <submittedName>
        <fullName evidence="2">NAD(P)-dependent oxidoreductase</fullName>
    </submittedName>
</protein>
<feature type="domain" description="NmrA-like" evidence="1">
    <location>
        <begin position="2"/>
        <end position="248"/>
    </location>
</feature>
<dbReference type="SUPFAM" id="SSF51735">
    <property type="entry name" value="NAD(P)-binding Rossmann-fold domains"/>
    <property type="match status" value="1"/>
</dbReference>
<dbReference type="InterPro" id="IPR052718">
    <property type="entry name" value="NmrA-type_oxidoreductase"/>
</dbReference>
<dbReference type="Proteomes" id="UP000176037">
    <property type="component" value="Unassembled WGS sequence"/>
</dbReference>
<dbReference type="Gene3D" id="3.90.25.10">
    <property type="entry name" value="UDP-galactose 4-epimerase, domain 1"/>
    <property type="match status" value="1"/>
</dbReference>
<evidence type="ECO:0000259" key="1">
    <source>
        <dbReference type="Pfam" id="PF05368"/>
    </source>
</evidence>
<evidence type="ECO:0000313" key="2">
    <source>
        <dbReference type="EMBL" id="OFI32133.1"/>
    </source>
</evidence>
<dbReference type="Pfam" id="PF05368">
    <property type="entry name" value="NmrA"/>
    <property type="match status" value="1"/>
</dbReference>
<dbReference type="CDD" id="cd05269">
    <property type="entry name" value="TMR_SDR_a"/>
    <property type="match status" value="1"/>
</dbReference>
<dbReference type="STRING" id="1856405.BFC17_07855"/>